<evidence type="ECO:0000256" key="3">
    <source>
        <dbReference type="ARBA" id="ARBA00023015"/>
    </source>
</evidence>
<dbReference type="GO" id="GO:0006355">
    <property type="term" value="P:regulation of DNA-templated transcription"/>
    <property type="evidence" value="ECO:0007669"/>
    <property type="project" value="InterPro"/>
</dbReference>
<dbReference type="SMART" id="SM00091">
    <property type="entry name" value="PAS"/>
    <property type="match status" value="4"/>
</dbReference>
<dbReference type="SMART" id="SM00086">
    <property type="entry name" value="PAC"/>
    <property type="match status" value="4"/>
</dbReference>
<reference evidence="11 12" key="2">
    <citation type="journal article" date="2014" name="Genome Announc.">
        <title>Complete Genome Sequence of the Subsurface, Mesophilic Sulfate-Reducing Bacterium Desulfovibrio aespoeensis Aspo-2.</title>
        <authorList>
            <person name="Pedersen K."/>
            <person name="Bengtsson A."/>
            <person name="Edlund J."/>
            <person name="Rabe L."/>
            <person name="Hazen T."/>
            <person name="Chakraborty R."/>
            <person name="Goodwin L."/>
            <person name="Shapiro N."/>
        </authorList>
    </citation>
    <scope>NUCLEOTIDE SEQUENCE [LARGE SCALE GENOMIC DNA]</scope>
    <source>
        <strain evidence="12">ATCC 700646 / DSM 10631 / Aspo-2</strain>
    </source>
</reference>
<organism evidence="11 12">
    <name type="scientific">Pseudodesulfovibrio aespoeensis (strain ATCC 700646 / DSM 10631 / Aspo-2)</name>
    <name type="common">Desulfovibrio aespoeensis</name>
    <dbReference type="NCBI Taxonomy" id="643562"/>
    <lineage>
        <taxon>Bacteria</taxon>
        <taxon>Pseudomonadati</taxon>
        <taxon>Thermodesulfobacteriota</taxon>
        <taxon>Desulfovibrionia</taxon>
        <taxon>Desulfovibrionales</taxon>
        <taxon>Desulfovibrionaceae</taxon>
    </lineage>
</organism>
<evidence type="ECO:0000259" key="10">
    <source>
        <dbReference type="PROSITE" id="PS50113"/>
    </source>
</evidence>
<feature type="domain" description="PAS" evidence="9">
    <location>
        <begin position="375"/>
        <end position="445"/>
    </location>
</feature>
<evidence type="ECO:0000313" key="12">
    <source>
        <dbReference type="Proteomes" id="UP000002191"/>
    </source>
</evidence>
<dbReference type="OrthoDB" id="9763792at2"/>
<feature type="domain" description="PAC" evidence="10">
    <location>
        <begin position="448"/>
        <end position="500"/>
    </location>
</feature>
<evidence type="ECO:0000259" key="9">
    <source>
        <dbReference type="PROSITE" id="PS50112"/>
    </source>
</evidence>
<dbReference type="InterPro" id="IPR001610">
    <property type="entry name" value="PAC"/>
</dbReference>
<dbReference type="Pfam" id="PF00989">
    <property type="entry name" value="PAS"/>
    <property type="match status" value="1"/>
</dbReference>
<dbReference type="InterPro" id="IPR000014">
    <property type="entry name" value="PAS"/>
</dbReference>
<dbReference type="Gene3D" id="3.40.50.2300">
    <property type="match status" value="1"/>
</dbReference>
<dbReference type="Gene3D" id="1.10.8.60">
    <property type="match status" value="1"/>
</dbReference>
<dbReference type="Gene3D" id="3.30.450.20">
    <property type="entry name" value="PAS domain"/>
    <property type="match status" value="4"/>
</dbReference>
<keyword evidence="12" id="KW-1185">Reference proteome</keyword>
<dbReference type="PROSITE" id="PS50110">
    <property type="entry name" value="RESPONSE_REGULATORY"/>
    <property type="match status" value="1"/>
</dbReference>
<keyword evidence="2" id="KW-0067">ATP-binding</keyword>
<dbReference type="HOGENOM" id="CLU_000445_48_0_7"/>
<dbReference type="Pfam" id="PF08448">
    <property type="entry name" value="PAS_4"/>
    <property type="match status" value="1"/>
</dbReference>
<dbReference type="Gene3D" id="3.40.50.300">
    <property type="entry name" value="P-loop containing nucleotide triphosphate hydrolases"/>
    <property type="match status" value="1"/>
</dbReference>
<evidence type="ECO:0000256" key="4">
    <source>
        <dbReference type="ARBA" id="ARBA00023125"/>
    </source>
</evidence>
<keyword evidence="1" id="KW-0547">Nucleotide-binding</keyword>
<dbReference type="eggNOG" id="COG3829">
    <property type="taxonomic scope" value="Bacteria"/>
</dbReference>
<dbReference type="PROSITE" id="PS00675">
    <property type="entry name" value="SIGMA54_INTERACT_1"/>
    <property type="match status" value="1"/>
</dbReference>
<dbReference type="Gene3D" id="1.10.10.60">
    <property type="entry name" value="Homeodomain-like"/>
    <property type="match status" value="1"/>
</dbReference>
<dbReference type="Pfam" id="PF13426">
    <property type="entry name" value="PAS_9"/>
    <property type="match status" value="1"/>
</dbReference>
<feature type="domain" description="PAS" evidence="9">
    <location>
        <begin position="504"/>
        <end position="552"/>
    </location>
</feature>
<dbReference type="InterPro" id="IPR003593">
    <property type="entry name" value="AAA+_ATPase"/>
</dbReference>
<dbReference type="Proteomes" id="UP000002191">
    <property type="component" value="Chromosome"/>
</dbReference>
<dbReference type="SMART" id="SM00382">
    <property type="entry name" value="AAA"/>
    <property type="match status" value="1"/>
</dbReference>
<evidence type="ECO:0000259" key="7">
    <source>
        <dbReference type="PROSITE" id="PS50045"/>
    </source>
</evidence>
<keyword evidence="5" id="KW-0804">Transcription</keyword>
<feature type="domain" description="Sigma-54 factor interaction" evidence="7">
    <location>
        <begin position="640"/>
        <end position="869"/>
    </location>
</feature>
<dbReference type="GO" id="GO:0043565">
    <property type="term" value="F:sequence-specific DNA binding"/>
    <property type="evidence" value="ECO:0007669"/>
    <property type="project" value="InterPro"/>
</dbReference>
<dbReference type="CDD" id="cd00009">
    <property type="entry name" value="AAA"/>
    <property type="match status" value="1"/>
</dbReference>
<dbReference type="AlphaFoldDB" id="E6VW85"/>
<dbReference type="NCBIfam" id="TIGR00229">
    <property type="entry name" value="sensory_box"/>
    <property type="match status" value="3"/>
</dbReference>
<evidence type="ECO:0000256" key="5">
    <source>
        <dbReference type="ARBA" id="ARBA00023163"/>
    </source>
</evidence>
<dbReference type="SUPFAM" id="SSF46689">
    <property type="entry name" value="Homeodomain-like"/>
    <property type="match status" value="1"/>
</dbReference>
<dbReference type="GO" id="GO:0005524">
    <property type="term" value="F:ATP binding"/>
    <property type="evidence" value="ECO:0007669"/>
    <property type="project" value="UniProtKB-KW"/>
</dbReference>
<dbReference type="InterPro" id="IPR025944">
    <property type="entry name" value="Sigma_54_int_dom_CS"/>
</dbReference>
<dbReference type="PRINTS" id="PR01590">
    <property type="entry name" value="HTHFIS"/>
</dbReference>
<evidence type="ECO:0000256" key="1">
    <source>
        <dbReference type="ARBA" id="ARBA00022741"/>
    </source>
</evidence>
<dbReference type="PROSITE" id="PS50113">
    <property type="entry name" value="PAC"/>
    <property type="match status" value="1"/>
</dbReference>
<dbReference type="InterPro" id="IPR025662">
    <property type="entry name" value="Sigma_54_int_dom_ATP-bd_1"/>
</dbReference>
<gene>
    <name evidence="11" type="ordered locus">Daes_2649</name>
</gene>
<evidence type="ECO:0000259" key="8">
    <source>
        <dbReference type="PROSITE" id="PS50110"/>
    </source>
</evidence>
<dbReference type="SUPFAM" id="SSF55785">
    <property type="entry name" value="PYP-like sensor domain (PAS domain)"/>
    <property type="match status" value="4"/>
</dbReference>
<dbReference type="InterPro" id="IPR025943">
    <property type="entry name" value="Sigma_54_int_dom_ATP-bd_2"/>
</dbReference>
<dbReference type="InterPro" id="IPR001789">
    <property type="entry name" value="Sig_transdc_resp-reg_receiver"/>
</dbReference>
<dbReference type="Pfam" id="PF00158">
    <property type="entry name" value="Sigma54_activat"/>
    <property type="match status" value="1"/>
</dbReference>
<dbReference type="GO" id="GO:0000160">
    <property type="term" value="P:phosphorelay signal transduction system"/>
    <property type="evidence" value="ECO:0007669"/>
    <property type="project" value="InterPro"/>
</dbReference>
<dbReference type="InterPro" id="IPR002197">
    <property type="entry name" value="HTH_Fis"/>
</dbReference>
<dbReference type="InterPro" id="IPR027417">
    <property type="entry name" value="P-loop_NTPase"/>
</dbReference>
<dbReference type="PANTHER" id="PTHR32071">
    <property type="entry name" value="TRANSCRIPTIONAL REGULATORY PROTEIN"/>
    <property type="match status" value="1"/>
</dbReference>
<proteinExistence type="predicted"/>
<dbReference type="InterPro" id="IPR000700">
    <property type="entry name" value="PAS-assoc_C"/>
</dbReference>
<dbReference type="Pfam" id="PF02954">
    <property type="entry name" value="HTH_8"/>
    <property type="match status" value="1"/>
</dbReference>
<dbReference type="SUPFAM" id="SSF52540">
    <property type="entry name" value="P-loop containing nucleoside triphosphate hydrolases"/>
    <property type="match status" value="1"/>
</dbReference>
<dbReference type="Pfam" id="PF25601">
    <property type="entry name" value="AAA_lid_14"/>
    <property type="match status" value="1"/>
</dbReference>
<dbReference type="CDD" id="cd00130">
    <property type="entry name" value="PAS"/>
    <property type="match status" value="3"/>
</dbReference>
<reference evidence="12" key="1">
    <citation type="submission" date="2010-12" db="EMBL/GenBank/DDBJ databases">
        <title>Complete sequence of Desulfovibrio aespoeensis Aspo-2.</title>
        <authorList>
            <consortium name="US DOE Joint Genome Institute"/>
            <person name="Lucas S."/>
            <person name="Copeland A."/>
            <person name="Lapidus A."/>
            <person name="Cheng J.-F."/>
            <person name="Goodwin L."/>
            <person name="Pitluck S."/>
            <person name="Chertkov O."/>
            <person name="Misra M."/>
            <person name="Detter J.C."/>
            <person name="Han C."/>
            <person name="Tapia R."/>
            <person name="Land M."/>
            <person name="Hauser L."/>
            <person name="Kyrpides N."/>
            <person name="Ivanova N."/>
            <person name="Ovchinnikova G."/>
            <person name="Pedersen K."/>
            <person name="Jagevall S."/>
            <person name="Hazen T."/>
            <person name="Woyke T."/>
        </authorList>
    </citation>
    <scope>NUCLEOTIDE SEQUENCE [LARGE SCALE GENOMIC DNA]</scope>
    <source>
        <strain evidence="12">ATCC 700646 / DSM 10631 / Aspo-2</strain>
    </source>
</reference>
<feature type="domain" description="Response regulatory" evidence="8">
    <location>
        <begin position="4"/>
        <end position="118"/>
    </location>
</feature>
<dbReference type="FunFam" id="3.40.50.300:FF:000006">
    <property type="entry name" value="DNA-binding transcriptional regulator NtrC"/>
    <property type="match status" value="1"/>
</dbReference>
<dbReference type="SUPFAM" id="SSF52172">
    <property type="entry name" value="CheY-like"/>
    <property type="match status" value="1"/>
</dbReference>
<keyword evidence="3" id="KW-0805">Transcription regulation</keyword>
<dbReference type="RefSeq" id="WP_013515551.1">
    <property type="nucleotide sequence ID" value="NC_014844.1"/>
</dbReference>
<name>E6VW85_PSEA9</name>
<dbReference type="SMART" id="SM00448">
    <property type="entry name" value="REC"/>
    <property type="match status" value="1"/>
</dbReference>
<accession>E6VW85</accession>
<keyword evidence="4" id="KW-0238">DNA-binding</keyword>
<dbReference type="PANTHER" id="PTHR32071:SF113">
    <property type="entry name" value="ALGINATE BIOSYNTHESIS TRANSCRIPTIONAL REGULATORY PROTEIN ALGB"/>
    <property type="match status" value="1"/>
</dbReference>
<dbReference type="InterPro" id="IPR009057">
    <property type="entry name" value="Homeodomain-like_sf"/>
</dbReference>
<evidence type="ECO:0000256" key="6">
    <source>
        <dbReference type="PROSITE-ProRule" id="PRU00169"/>
    </source>
</evidence>
<dbReference type="InterPro" id="IPR035965">
    <property type="entry name" value="PAS-like_dom_sf"/>
</dbReference>
<dbReference type="STRING" id="643562.Daes_2649"/>
<dbReference type="InterPro" id="IPR013656">
    <property type="entry name" value="PAS_4"/>
</dbReference>
<dbReference type="PROSITE" id="PS00676">
    <property type="entry name" value="SIGMA54_INTERACT_2"/>
    <property type="match status" value="1"/>
</dbReference>
<dbReference type="InterPro" id="IPR058031">
    <property type="entry name" value="AAA_lid_NorR"/>
</dbReference>
<dbReference type="KEGG" id="das:Daes_2649"/>
<evidence type="ECO:0000256" key="2">
    <source>
        <dbReference type="ARBA" id="ARBA00022840"/>
    </source>
</evidence>
<dbReference type="EMBL" id="CP002431">
    <property type="protein sequence ID" value="ADU63645.1"/>
    <property type="molecule type" value="Genomic_DNA"/>
</dbReference>
<dbReference type="InterPro" id="IPR011006">
    <property type="entry name" value="CheY-like_superfamily"/>
</dbReference>
<dbReference type="PROSITE" id="PS50045">
    <property type="entry name" value="SIGMA54_INTERACT_4"/>
    <property type="match status" value="1"/>
</dbReference>
<dbReference type="InterPro" id="IPR002078">
    <property type="entry name" value="Sigma_54_int"/>
</dbReference>
<dbReference type="PROSITE" id="PS00688">
    <property type="entry name" value="SIGMA54_INTERACT_3"/>
    <property type="match status" value="1"/>
</dbReference>
<comment type="caution">
    <text evidence="6">Lacks conserved residue(s) required for the propagation of feature annotation.</text>
</comment>
<dbReference type="Pfam" id="PF00072">
    <property type="entry name" value="Response_reg"/>
    <property type="match status" value="1"/>
</dbReference>
<dbReference type="PROSITE" id="PS50112">
    <property type="entry name" value="PAS"/>
    <property type="match status" value="2"/>
</dbReference>
<sequence>MAPIFLVAEGDHDIRGLIADTLAGKGHRVETAGTMAEACAVMARVEPDVIFAALDLGSHHGYDLLRVAGDAGYEVPLILLVDADMDDPGGVVVRFGAMTYLKKPVDRRRFLMLVCLGLEMKASMVRERDRGRRLARMSGFLGALVNAGDETVLLLDEEGGVLRAGERGVPLIQCPAADAVGRPYLSLLPDGSARLQGEAMARAGVTLLPQRLREQRDGSTLDILIRPVPDGDCLAGFVVIARDITASLCTEAGLAGCEKRYRSVCEAARAAILVFERESGVILDCNEAARKLYGYDEAMPGLDMAELLDGSERVLEAIRAGVERVPLSRHRRKDGTLFPAEMSVSQFEHEGREICTAYVQDVSHRRAVEEALREGARLYRAVVEDQTELICRYTPDGALSFVNEAYAKFFGVDEDEVVGREFFPIMAGEERRDQRAWLREAAAGRPVFDREQRVTRHDGQERWVLWTNRAVLDQFGAVSEIQTVGRDITERREAERALGLAMAEKEQYRLNLEATFRSIPDAIITVDSELRVIATNSAAGSLLGIDRERANGVHFSEVLPVPGNACLSVLKQVLRTSRSVHGYEAEFTIPALGVRTAELNCTPLIDQDKRHSGAVLVVRDISRIADLEKRLQERQGFRGIIGRSSAMQDIYRLLEQLSSLDSTVIILGESGTGKELVAEALHYGGSRAGHPMVKVNCSALTESLLESELFGHVRGAFTGAIRDKAGRIQTAEGGTLFLDEIGDISPLIQLKLLRFLEQKEYERVGESRTSVADVRIIAATNADLRGSVRRGAFREDLYYRLNVMPVSLPPLRARQADIPLLVDHFLELFSSQFGKAFEVVAGEVMDLFMSYAWPGNIRELRHILEHACILSPGGEILLKHMRRDFVDHMFGSGQGAPMAGPPTGPVAASGRATGREGVLAALERCGGNKARAARQLGIHRATLYRRLKGWGLAD</sequence>
<protein>
    <submittedName>
        <fullName evidence="11">PAS sensor protein</fullName>
    </submittedName>
</protein>
<dbReference type="InterPro" id="IPR013767">
    <property type="entry name" value="PAS_fold"/>
</dbReference>
<evidence type="ECO:0000313" key="11">
    <source>
        <dbReference type="EMBL" id="ADU63645.1"/>
    </source>
</evidence>